<dbReference type="OMA" id="DTQNNWG"/>
<sequence>MLRSALFAAVSALSLSLTSALETFDRKLIFQPPSNYTDPRVLYPRTVQLTDGRLLATWENYSPEPPLVWHPIYESTDGGLSWGEVGRVTDQVNGWGLRYQPFLYELRQDFGGFPAGTVLAASNSIPTDLSQTRIDVYASLDKGRTWEFVSHVASGGRAIPNNEETPVWEPMIIIYEDELILYYADQRSAEHGQEISHQTTKDLRTWSDVVIDISEPRYTDRPGMPYVTKLPKGDYIYAYEWGGADILTPYTFPLYYRIAADSRRFADAEPLYINATNATRPRRRLSHQQPSRRLVARRWLPRVHHCQQRQQGPVHQHRGRRARRLARVHGARGCGVHEAHSRHGGGPRLPAHHGRRQAAAEHHQQGDCQHGEDLGLVEADEGVRAVCVGVRT</sequence>
<keyword evidence="4" id="KW-1185">Reference proteome</keyword>
<feature type="signal peptide" evidence="2">
    <location>
        <begin position="1"/>
        <end position="20"/>
    </location>
</feature>
<dbReference type="GeneID" id="9536055"/>
<dbReference type="RefSeq" id="XP_003002235.1">
    <property type="nucleotide sequence ID" value="XM_003002189.1"/>
</dbReference>
<dbReference type="SUPFAM" id="SSF110296">
    <property type="entry name" value="Oligoxyloglucan reducing end-specific cellobiohydrolase"/>
    <property type="match status" value="1"/>
</dbReference>
<evidence type="ECO:0000256" key="2">
    <source>
        <dbReference type="SAM" id="SignalP"/>
    </source>
</evidence>
<accession>C9SS19</accession>
<gene>
    <name evidence="3" type="ORF">VDBG_07694</name>
</gene>
<feature type="region of interest" description="Disordered" evidence="1">
    <location>
        <begin position="333"/>
        <end position="368"/>
    </location>
</feature>
<dbReference type="OrthoDB" id="2130735at2759"/>
<reference evidence="4" key="1">
    <citation type="journal article" date="2011" name="PLoS Pathog.">
        <title>Comparative genomics yields insights into niche adaptation of plant vascular wilt pathogens.</title>
        <authorList>
            <person name="Klosterman S.J."/>
            <person name="Subbarao K.V."/>
            <person name="Kang S."/>
            <person name="Veronese P."/>
            <person name="Gold S.E."/>
            <person name="Thomma B.P.H.J."/>
            <person name="Chen Z."/>
            <person name="Henrissat B."/>
            <person name="Lee Y.-H."/>
            <person name="Park J."/>
            <person name="Garcia-Pedrajas M.D."/>
            <person name="Barbara D.J."/>
            <person name="Anchieta A."/>
            <person name="de Jonge R."/>
            <person name="Santhanam P."/>
            <person name="Maruthachalam K."/>
            <person name="Atallah Z."/>
            <person name="Amyotte S.G."/>
            <person name="Paz Z."/>
            <person name="Inderbitzin P."/>
            <person name="Hayes R.J."/>
            <person name="Heiman D.I."/>
            <person name="Young S."/>
            <person name="Zeng Q."/>
            <person name="Engels R."/>
            <person name="Galagan J."/>
            <person name="Cuomo C.A."/>
            <person name="Dobinson K.F."/>
            <person name="Ma L.-J."/>
        </authorList>
    </citation>
    <scope>NUCLEOTIDE SEQUENCE [LARGE SCALE GENOMIC DNA]</scope>
    <source>
        <strain evidence="4">VaMs.102 / ATCC MYA-4576 / FGSC 10136</strain>
    </source>
</reference>
<dbReference type="EMBL" id="DS985223">
    <property type="protein sequence ID" value="EEY21584.1"/>
    <property type="molecule type" value="Genomic_DNA"/>
</dbReference>
<feature type="compositionally biased region" description="Basic and acidic residues" evidence="1">
    <location>
        <begin position="358"/>
        <end position="368"/>
    </location>
</feature>
<feature type="chain" id="PRO_5003001013" evidence="2">
    <location>
        <begin position="21"/>
        <end position="392"/>
    </location>
</feature>
<evidence type="ECO:0000313" key="3">
    <source>
        <dbReference type="EMBL" id="EEY21584.1"/>
    </source>
</evidence>
<evidence type="ECO:0000313" key="4">
    <source>
        <dbReference type="Proteomes" id="UP000008698"/>
    </source>
</evidence>
<feature type="compositionally biased region" description="Basic residues" evidence="1">
    <location>
        <begin position="342"/>
        <end position="356"/>
    </location>
</feature>
<evidence type="ECO:0000256" key="1">
    <source>
        <dbReference type="SAM" id="MobiDB-lite"/>
    </source>
</evidence>
<dbReference type="AlphaFoldDB" id="C9SS19"/>
<dbReference type="KEGG" id="val:VDBG_07694"/>
<dbReference type="PANTHER" id="PTHR38792:SF3">
    <property type="entry name" value="BNR_ASP-BOX REPEAT DOMAIN PROTEIN (AFU_ORTHOLOGUE AFUA_7G06430)-RELATED"/>
    <property type="match status" value="1"/>
</dbReference>
<protein>
    <submittedName>
        <fullName evidence="3">BNR/Asp-box repeat domain-containing protein</fullName>
    </submittedName>
</protein>
<dbReference type="HOGENOM" id="CLU_704379_0_0_1"/>
<name>C9SS19_VERA1</name>
<proteinExistence type="predicted"/>
<organism evidence="4">
    <name type="scientific">Verticillium alfalfae (strain VaMs.102 / ATCC MYA-4576 / FGSC 10136)</name>
    <name type="common">Verticillium wilt of alfalfa</name>
    <name type="synonym">Verticillium albo-atrum</name>
    <dbReference type="NCBI Taxonomy" id="526221"/>
    <lineage>
        <taxon>Eukaryota</taxon>
        <taxon>Fungi</taxon>
        <taxon>Dikarya</taxon>
        <taxon>Ascomycota</taxon>
        <taxon>Pezizomycotina</taxon>
        <taxon>Sordariomycetes</taxon>
        <taxon>Hypocreomycetidae</taxon>
        <taxon>Glomerellales</taxon>
        <taxon>Plectosphaerellaceae</taxon>
        <taxon>Verticillium</taxon>
    </lineage>
</organism>
<keyword evidence="2" id="KW-0732">Signal</keyword>
<dbReference type="PANTHER" id="PTHR38792">
    <property type="entry name" value="BNR/ASP-BOX REPEAT DOMAIN PROTEIN (AFU_ORTHOLOGUE AFUA_7G06430)-RELATED"/>
    <property type="match status" value="1"/>
</dbReference>
<dbReference type="Gene3D" id="2.120.10.10">
    <property type="match status" value="1"/>
</dbReference>
<dbReference type="Proteomes" id="UP000008698">
    <property type="component" value="Unassembled WGS sequence"/>
</dbReference>
<dbReference type="CDD" id="cd15482">
    <property type="entry name" value="Sialidase_non-viral"/>
    <property type="match status" value="1"/>
</dbReference>
<dbReference type="eggNOG" id="ENOG502QW46">
    <property type="taxonomic scope" value="Eukaryota"/>
</dbReference>